<name>A0A1I0S7Z5_9BACT</name>
<dbReference type="InterPro" id="IPR006860">
    <property type="entry name" value="FecR"/>
</dbReference>
<dbReference type="PANTHER" id="PTHR30273">
    <property type="entry name" value="PERIPLASMIC SIGNAL SENSOR AND SIGMA FACTOR ACTIVATOR FECR-RELATED"/>
    <property type="match status" value="1"/>
</dbReference>
<feature type="domain" description="Protein FecR C-terminal" evidence="3">
    <location>
        <begin position="310"/>
        <end position="377"/>
    </location>
</feature>
<evidence type="ECO:0000256" key="1">
    <source>
        <dbReference type="SAM" id="Phobius"/>
    </source>
</evidence>
<dbReference type="Gene3D" id="3.55.50.30">
    <property type="match status" value="1"/>
</dbReference>
<gene>
    <name evidence="4" type="ORF">SAMN04488122_4503</name>
</gene>
<keyword evidence="5" id="KW-1185">Reference proteome</keyword>
<dbReference type="InterPro" id="IPR032508">
    <property type="entry name" value="FecR_C"/>
</dbReference>
<dbReference type="Pfam" id="PF04773">
    <property type="entry name" value="FecR"/>
    <property type="match status" value="1"/>
</dbReference>
<accession>A0A1I0S7Z5</accession>
<keyword evidence="1" id="KW-0812">Transmembrane</keyword>
<dbReference type="EMBL" id="FOJG01000002">
    <property type="protein sequence ID" value="SEW51787.1"/>
    <property type="molecule type" value="Genomic_DNA"/>
</dbReference>
<dbReference type="GO" id="GO:0016989">
    <property type="term" value="F:sigma factor antagonist activity"/>
    <property type="evidence" value="ECO:0007669"/>
    <property type="project" value="TreeGrafter"/>
</dbReference>
<dbReference type="Proteomes" id="UP000199310">
    <property type="component" value="Unassembled WGS sequence"/>
</dbReference>
<dbReference type="InterPro" id="IPR012373">
    <property type="entry name" value="Ferrdict_sens_TM"/>
</dbReference>
<evidence type="ECO:0000259" key="3">
    <source>
        <dbReference type="Pfam" id="PF16344"/>
    </source>
</evidence>
<dbReference type="FunFam" id="2.60.120.1440:FF:000001">
    <property type="entry name" value="Putative anti-sigma factor"/>
    <property type="match status" value="1"/>
</dbReference>
<dbReference type="PANTHER" id="PTHR30273:SF2">
    <property type="entry name" value="PROTEIN FECR"/>
    <property type="match status" value="1"/>
</dbReference>
<keyword evidence="1" id="KW-1133">Transmembrane helix</keyword>
<evidence type="ECO:0000313" key="5">
    <source>
        <dbReference type="Proteomes" id="UP000199310"/>
    </source>
</evidence>
<protein>
    <submittedName>
        <fullName evidence="4">FecR protein</fullName>
    </submittedName>
</protein>
<feature type="domain" description="FecR protein" evidence="2">
    <location>
        <begin position="174"/>
        <end position="268"/>
    </location>
</feature>
<dbReference type="Gene3D" id="2.60.120.1440">
    <property type="match status" value="1"/>
</dbReference>
<proteinExistence type="predicted"/>
<evidence type="ECO:0000313" key="4">
    <source>
        <dbReference type="EMBL" id="SEW51787.1"/>
    </source>
</evidence>
<dbReference type="PIRSF" id="PIRSF018266">
    <property type="entry name" value="FecR"/>
    <property type="match status" value="1"/>
</dbReference>
<reference evidence="5" key="1">
    <citation type="submission" date="2016-10" db="EMBL/GenBank/DDBJ databases">
        <authorList>
            <person name="Varghese N."/>
            <person name="Submissions S."/>
        </authorList>
    </citation>
    <scope>NUCLEOTIDE SEQUENCE [LARGE SCALE GENOMIC DNA]</scope>
    <source>
        <strain evidence="5">DSM 3695</strain>
    </source>
</reference>
<dbReference type="Pfam" id="PF16344">
    <property type="entry name" value="FecR_C"/>
    <property type="match status" value="1"/>
</dbReference>
<evidence type="ECO:0000259" key="2">
    <source>
        <dbReference type="Pfam" id="PF04773"/>
    </source>
</evidence>
<sequence length="380" mass="42552">MTKEEYLDLYERSLRGECSADELTRLQQYEDDFCFSDNSSDDDILKERIRQRIDTSIAREEKVKRLFPWKAAAAAAAVLLMAVSGFFYFNRGLRHSPVLAAKKPGTTQRQGIQPASNKAVLILADGTEIALNDRATGQLAAQGNTTINKSDSGQLSYQLATNAPTETTPLYNTLAIPRGGQYSLTLPDGSRIWLNAASRLRYPTRFTGKDRTVELEGEAYFEIAQNKQQPFIVKVKGMQVQVLGTHFNVMAYTDEATVNTTLLEGKVKLQNDRQEAVVLQPGQEGVFSGSKGFKVVKADIEQAMSWKNGYFIFNDEDLTSIMRKISRWYNVDIEYSSDNKKLSYAGSISRFTNVTEVLNMLALTGTVQFKINGEKIRVIN</sequence>
<dbReference type="OrthoDB" id="629393at2"/>
<dbReference type="AlphaFoldDB" id="A0A1I0S7Z5"/>
<dbReference type="RefSeq" id="WP_089898245.1">
    <property type="nucleotide sequence ID" value="NZ_FOJG01000002.1"/>
</dbReference>
<keyword evidence="1" id="KW-0472">Membrane</keyword>
<dbReference type="STRING" id="29529.SAMN04488122_4503"/>
<feature type="transmembrane region" description="Helical" evidence="1">
    <location>
        <begin position="69"/>
        <end position="89"/>
    </location>
</feature>
<organism evidence="4 5">
    <name type="scientific">Chitinophaga arvensicola</name>
    <dbReference type="NCBI Taxonomy" id="29529"/>
    <lineage>
        <taxon>Bacteria</taxon>
        <taxon>Pseudomonadati</taxon>
        <taxon>Bacteroidota</taxon>
        <taxon>Chitinophagia</taxon>
        <taxon>Chitinophagales</taxon>
        <taxon>Chitinophagaceae</taxon>
        <taxon>Chitinophaga</taxon>
    </lineage>
</organism>